<keyword evidence="8" id="KW-0813">Transport</keyword>
<comment type="subunit">
    <text evidence="8">Component of the TIM22 complex.</text>
</comment>
<dbReference type="GO" id="GO:0030943">
    <property type="term" value="F:mitochondrion targeting sequence binding"/>
    <property type="evidence" value="ECO:0007669"/>
    <property type="project" value="TreeGrafter"/>
</dbReference>
<reference evidence="9" key="1">
    <citation type="journal article" date="2022" name="Proc. Natl. Acad. Sci. U.S.A.">
        <title>Life cycle and functional genomics of the unicellular red alga Galdieria for elucidating algal and plant evolution and industrial use.</title>
        <authorList>
            <person name="Hirooka S."/>
            <person name="Itabashi T."/>
            <person name="Ichinose T.M."/>
            <person name="Onuma R."/>
            <person name="Fujiwara T."/>
            <person name="Yamashita S."/>
            <person name="Jong L.W."/>
            <person name="Tomita R."/>
            <person name="Iwane A.H."/>
            <person name="Miyagishima S.Y."/>
        </authorList>
    </citation>
    <scope>NUCLEOTIDE SEQUENCE</scope>
    <source>
        <strain evidence="9">NBRC 102759</strain>
    </source>
</reference>
<feature type="transmembrane region" description="Helical" evidence="8">
    <location>
        <begin position="93"/>
        <end position="114"/>
    </location>
</feature>
<dbReference type="GO" id="GO:0008320">
    <property type="term" value="F:protein transmembrane transporter activity"/>
    <property type="evidence" value="ECO:0007669"/>
    <property type="project" value="UniProtKB-UniRule"/>
</dbReference>
<evidence type="ECO:0000256" key="7">
    <source>
        <dbReference type="ARBA" id="ARBA00023136"/>
    </source>
</evidence>
<evidence type="ECO:0000313" key="9">
    <source>
        <dbReference type="EMBL" id="GJQ12392.1"/>
    </source>
</evidence>
<gene>
    <name evidence="9" type="ORF">GpartN1_g4183.t1</name>
</gene>
<keyword evidence="5 8" id="KW-1133">Transmembrane helix</keyword>
<evidence type="ECO:0000313" key="10">
    <source>
        <dbReference type="Proteomes" id="UP001061958"/>
    </source>
</evidence>
<keyword evidence="8" id="KW-0811">Translocation</keyword>
<proteinExistence type="inferred from homology"/>
<comment type="caution">
    <text evidence="9">The sequence shown here is derived from an EMBL/GenBank/DDBJ whole genome shotgun (WGS) entry which is preliminary data.</text>
</comment>
<evidence type="ECO:0000256" key="6">
    <source>
        <dbReference type="ARBA" id="ARBA00023128"/>
    </source>
</evidence>
<reference evidence="9" key="2">
    <citation type="submission" date="2022-01" db="EMBL/GenBank/DDBJ databases">
        <authorList>
            <person name="Hirooka S."/>
            <person name="Miyagishima S.Y."/>
        </authorList>
    </citation>
    <scope>NUCLEOTIDE SEQUENCE</scope>
    <source>
        <strain evidence="9">NBRC 102759</strain>
    </source>
</reference>
<accession>A0A9C7PYU3</accession>
<evidence type="ECO:0000256" key="4">
    <source>
        <dbReference type="ARBA" id="ARBA00022792"/>
    </source>
</evidence>
<dbReference type="OrthoDB" id="75343at2759"/>
<comment type="function">
    <text evidence="8">Essential core component of the TIM22 complex, a complex that mediates the import and insertion of multi-pass transmembrane proteins into the mitochondrial inner membrane. In the TIM22 complex, it constitutes the voltage-activated and signal-gated channel. Forms a twin-pore translocase that uses the membrane potential as external driving force in 2 voltage-dependent steps.</text>
</comment>
<evidence type="ECO:0000256" key="2">
    <source>
        <dbReference type="ARBA" id="ARBA00008444"/>
    </source>
</evidence>
<dbReference type="Proteomes" id="UP001061958">
    <property type="component" value="Unassembled WGS sequence"/>
</dbReference>
<dbReference type="PANTHER" id="PTHR14110">
    <property type="entry name" value="MITOCHONDRIAL IMPORT INNER MEMBRANE TRANSLOCASE SUBUNIT TIM22"/>
    <property type="match status" value="1"/>
</dbReference>
<dbReference type="InterPro" id="IPR039175">
    <property type="entry name" value="TIM22"/>
</dbReference>
<name>A0A9C7PYU3_9RHOD</name>
<dbReference type="Pfam" id="PF02466">
    <property type="entry name" value="Tim17"/>
    <property type="match status" value="1"/>
</dbReference>
<comment type="similarity">
    <text evidence="2 8">Belongs to the Tim17/Tim22/Tim23 family.</text>
</comment>
<evidence type="ECO:0000256" key="1">
    <source>
        <dbReference type="ARBA" id="ARBA00004448"/>
    </source>
</evidence>
<keyword evidence="6 8" id="KW-0496">Mitochondrion</keyword>
<evidence type="ECO:0000256" key="8">
    <source>
        <dbReference type="RuleBase" id="RU367038"/>
    </source>
</evidence>
<evidence type="ECO:0000256" key="3">
    <source>
        <dbReference type="ARBA" id="ARBA00022692"/>
    </source>
</evidence>
<evidence type="ECO:0000256" key="5">
    <source>
        <dbReference type="ARBA" id="ARBA00022989"/>
    </source>
</evidence>
<dbReference type="AlphaFoldDB" id="A0A9C7PYU3"/>
<organism evidence="9 10">
    <name type="scientific">Galdieria partita</name>
    <dbReference type="NCBI Taxonomy" id="83374"/>
    <lineage>
        <taxon>Eukaryota</taxon>
        <taxon>Rhodophyta</taxon>
        <taxon>Bangiophyceae</taxon>
        <taxon>Galdieriales</taxon>
        <taxon>Galdieriaceae</taxon>
        <taxon>Galdieria</taxon>
    </lineage>
</organism>
<dbReference type="GO" id="GO:0045039">
    <property type="term" value="P:protein insertion into mitochondrial inner membrane"/>
    <property type="evidence" value="ECO:0007669"/>
    <property type="project" value="UniProtKB-UniRule"/>
</dbReference>
<keyword evidence="7 8" id="KW-0472">Membrane</keyword>
<dbReference type="GO" id="GO:0042721">
    <property type="term" value="C:TIM22 mitochondrial import inner membrane insertion complex"/>
    <property type="evidence" value="ECO:0007669"/>
    <property type="project" value="UniProtKB-UniRule"/>
</dbReference>
<protein>
    <recommendedName>
        <fullName evidence="8">Mitochondrial import inner membrane translocase subunit TIM22</fullName>
    </recommendedName>
</protein>
<keyword evidence="8" id="KW-0653">Protein transport</keyword>
<keyword evidence="10" id="KW-1185">Reference proteome</keyword>
<sequence length="222" mass="24434">MQYYACCRKPIQCSGVGVRNTCVVDWLSSAHDKWIYEPTQYRLPVDKHVFISTVTTSKSYFPKAPFVHATETRKIFPTTIAVPLSLRDKVMQVCSATALSFANGAFMGGIFGLVQGGVSSKSFGGAWKEAAISGRTWGAISAIYACLQSASKVVRGKDDKYNNVVGACGSGAFFSWNNGFRAALQGCISFALFSYLIDMFLTPKTPLERRRWNEFSDSIPKK</sequence>
<comment type="subcellular location">
    <subcellularLocation>
        <location evidence="1 8">Mitochondrion inner membrane</location>
        <topology evidence="1 8">Multi-pass membrane protein</topology>
    </subcellularLocation>
</comment>
<dbReference type="EMBL" id="BQMJ01000033">
    <property type="protein sequence ID" value="GJQ12392.1"/>
    <property type="molecule type" value="Genomic_DNA"/>
</dbReference>
<dbReference type="PANTHER" id="PTHR14110:SF0">
    <property type="entry name" value="MITOCHONDRIAL IMPORT INNER MEMBRANE TRANSLOCASE SUBUNIT TIM22"/>
    <property type="match status" value="1"/>
</dbReference>
<keyword evidence="4 8" id="KW-0999">Mitochondrion inner membrane</keyword>
<feature type="transmembrane region" description="Helical" evidence="8">
    <location>
        <begin position="182"/>
        <end position="201"/>
    </location>
</feature>
<keyword evidence="3 8" id="KW-0812">Transmembrane</keyword>